<dbReference type="Proteomes" id="UP000094378">
    <property type="component" value="Chromosome"/>
</dbReference>
<gene>
    <name evidence="2" type="ORF">SHELI_v1c04740</name>
</gene>
<evidence type="ECO:0000256" key="1">
    <source>
        <dbReference type="SAM" id="Phobius"/>
    </source>
</evidence>
<dbReference type="AlphaFoldDB" id="A0A1B3SKI8"/>
<protein>
    <submittedName>
        <fullName evidence="2">Uncharacterized protein</fullName>
    </submittedName>
</protein>
<feature type="transmembrane region" description="Helical" evidence="1">
    <location>
        <begin position="220"/>
        <end position="246"/>
    </location>
</feature>
<feature type="transmembrane region" description="Helical" evidence="1">
    <location>
        <begin position="177"/>
        <end position="200"/>
    </location>
</feature>
<keyword evidence="1" id="KW-0472">Membrane</keyword>
<reference evidence="2 3" key="1">
    <citation type="submission" date="2016-08" db="EMBL/GenBank/DDBJ databases">
        <title>Complete genome sequence of Spiroplasma helicoides TABS-2 (DSM 22551).</title>
        <authorList>
            <person name="Shen W.-Y."/>
            <person name="Lo W.-S."/>
            <person name="Lai Y.-C."/>
            <person name="Kuo C.-H."/>
        </authorList>
    </citation>
    <scope>NUCLEOTIDE SEQUENCE [LARGE SCALE GENOMIC DNA]</scope>
    <source>
        <strain evidence="2 3">TABS-2</strain>
    </source>
</reference>
<dbReference type="RefSeq" id="WP_069116350.1">
    <property type="nucleotide sequence ID" value="NZ_CP017015.1"/>
</dbReference>
<organism evidence="2 3">
    <name type="scientific">Spiroplasma helicoides</name>
    <dbReference type="NCBI Taxonomy" id="216938"/>
    <lineage>
        <taxon>Bacteria</taxon>
        <taxon>Bacillati</taxon>
        <taxon>Mycoplasmatota</taxon>
        <taxon>Mollicutes</taxon>
        <taxon>Entomoplasmatales</taxon>
        <taxon>Spiroplasmataceae</taxon>
        <taxon>Spiroplasma</taxon>
    </lineage>
</organism>
<feature type="transmembrane region" description="Helical" evidence="1">
    <location>
        <begin position="12"/>
        <end position="31"/>
    </location>
</feature>
<name>A0A1B3SKI8_9MOLU</name>
<dbReference type="STRING" id="216938.SHELI_v1c04740"/>
<proteinExistence type="predicted"/>
<feature type="transmembrane region" description="Helical" evidence="1">
    <location>
        <begin position="51"/>
        <end position="75"/>
    </location>
</feature>
<keyword evidence="1" id="KW-1133">Transmembrane helix</keyword>
<evidence type="ECO:0000313" key="3">
    <source>
        <dbReference type="Proteomes" id="UP000094378"/>
    </source>
</evidence>
<dbReference type="EMBL" id="CP017015">
    <property type="protein sequence ID" value="AOG60425.1"/>
    <property type="molecule type" value="Genomic_DNA"/>
</dbReference>
<dbReference type="KEGG" id="shj:SHELI_v1c04740"/>
<sequence>MKTQSNSMFLKYVVYVSLFLTTIISIAIFVICLSNGKILSLWQDETTIVPWWGFVLFYISIVGFVLSIAYIYTFWKGFDKKENQLKKEKVTILSTIPYTCLAIITIPSMILIFLYLSILQKKDNFIKEPKEQKSSKLSDDTKILFSTIFFFFVTILIIGLIYFYVKINTAFLSEEKVTQSAMFSFIMVVFCLFINGFSLVSIDSFFGESKLFSKEGKVSWPWFIVAQIPLFGYLVLSISYIIMYLVSNKK</sequence>
<accession>A0A1B3SKI8</accession>
<evidence type="ECO:0000313" key="2">
    <source>
        <dbReference type="EMBL" id="AOG60425.1"/>
    </source>
</evidence>
<feature type="transmembrane region" description="Helical" evidence="1">
    <location>
        <begin position="96"/>
        <end position="118"/>
    </location>
</feature>
<keyword evidence="3" id="KW-1185">Reference proteome</keyword>
<keyword evidence="1" id="KW-0812">Transmembrane</keyword>
<feature type="transmembrane region" description="Helical" evidence="1">
    <location>
        <begin position="143"/>
        <end position="165"/>
    </location>
</feature>